<evidence type="ECO:0000313" key="5">
    <source>
        <dbReference type="Proteomes" id="UP000254374"/>
    </source>
</evidence>
<evidence type="ECO:0000313" key="3">
    <source>
        <dbReference type="EMBL" id="STO25241.1"/>
    </source>
</evidence>
<dbReference type="SUPFAM" id="SSF53474">
    <property type="entry name" value="alpha/beta-Hydrolases"/>
    <property type="match status" value="1"/>
</dbReference>
<dbReference type="AlphaFoldDB" id="A0A377GKD0"/>
<feature type="region of interest" description="Disordered" evidence="1">
    <location>
        <begin position="46"/>
        <end position="67"/>
    </location>
</feature>
<evidence type="ECO:0000313" key="4">
    <source>
        <dbReference type="Proteomes" id="UP000186808"/>
    </source>
</evidence>
<reference evidence="2 4" key="1">
    <citation type="submission" date="2017-01" db="EMBL/GenBank/DDBJ databases">
        <authorList>
            <person name="Varghese N."/>
            <person name="Submissions S."/>
        </authorList>
    </citation>
    <scope>NUCLEOTIDE SEQUENCE [LARGE SCALE GENOMIC DNA]</scope>
    <source>
        <strain evidence="2 4">ATCC 33342</strain>
    </source>
</reference>
<gene>
    <name evidence="3" type="ORF">NCTC11401_02071</name>
    <name evidence="2" type="ORF">SAMN05421777_11231</name>
</gene>
<reference evidence="3 5" key="2">
    <citation type="submission" date="2018-06" db="EMBL/GenBank/DDBJ databases">
        <authorList>
            <consortium name="Pathogen Informatics"/>
            <person name="Doyle S."/>
        </authorList>
    </citation>
    <scope>NUCLEOTIDE SEQUENCE [LARGE SCALE GENOMIC DNA]</scope>
    <source>
        <strain evidence="3 5">NCTC11401</strain>
    </source>
</reference>
<dbReference type="Proteomes" id="UP000254374">
    <property type="component" value="Unassembled WGS sequence"/>
</dbReference>
<evidence type="ECO:0000313" key="2">
    <source>
        <dbReference type="EMBL" id="SIR43535.1"/>
    </source>
</evidence>
<dbReference type="InterPro" id="IPR029058">
    <property type="entry name" value="AB_hydrolase_fold"/>
</dbReference>
<dbReference type="STRING" id="464.Lgor_1848"/>
<evidence type="ECO:0000256" key="1">
    <source>
        <dbReference type="SAM" id="MobiDB-lite"/>
    </source>
</evidence>
<dbReference type="EMBL" id="UGGV01000001">
    <property type="protein sequence ID" value="STO25241.1"/>
    <property type="molecule type" value="Genomic_DNA"/>
</dbReference>
<keyword evidence="4" id="KW-1185">Reference proteome</keyword>
<dbReference type="Proteomes" id="UP000186808">
    <property type="component" value="Unassembled WGS sequence"/>
</dbReference>
<protein>
    <submittedName>
        <fullName evidence="2">Thioesterase domain-containing protein</fullName>
    </submittedName>
</protein>
<sequence length="264" mass="29205">MILALKIKNKNKMNSFQNKKLSVFSSFLFLLVTMSMTGCVDLSGGRASEKRPIPKNAQSVIHKSESQKKAKITKKTVKVSKSQPYHGEVHTMLGGLGLFSTGMRTLSDTVTEECNVPAPSDMWYNAGNVTRSIATYYQKHQIHRPIILVGHSLGANEQIKVARNLDKMGIPVDLLITVDAVSQTIVPPNVKHAMNFYKPGYVPMFSGLKLRAVNPEQTRIDNINVSTLKGIEVNHFTIDKDPVVQAMIMEEVKKVLSNANQAKG</sequence>
<organism evidence="3 5">
    <name type="scientific">Fluoribacter gormanii</name>
    <dbReference type="NCBI Taxonomy" id="464"/>
    <lineage>
        <taxon>Bacteria</taxon>
        <taxon>Pseudomonadati</taxon>
        <taxon>Pseudomonadota</taxon>
        <taxon>Gammaproteobacteria</taxon>
        <taxon>Legionellales</taxon>
        <taxon>Legionellaceae</taxon>
        <taxon>Fluoribacter</taxon>
    </lineage>
</organism>
<accession>A0A377GKD0</accession>
<name>A0A377GKD0_9GAMM</name>
<proteinExistence type="predicted"/>
<dbReference type="EMBL" id="FTNL01000012">
    <property type="protein sequence ID" value="SIR43535.1"/>
    <property type="molecule type" value="Genomic_DNA"/>
</dbReference>
<dbReference type="Gene3D" id="3.40.50.1820">
    <property type="entry name" value="alpha/beta hydrolase"/>
    <property type="match status" value="1"/>
</dbReference>